<dbReference type="Gene3D" id="3.40.630.30">
    <property type="match status" value="1"/>
</dbReference>
<feature type="domain" description="N-acetyltransferase" evidence="2">
    <location>
        <begin position="7"/>
        <end position="153"/>
    </location>
</feature>
<organism evidence="3 4">
    <name type="scientific">Actinomadura luteofluorescens</name>
    <dbReference type="NCBI Taxonomy" id="46163"/>
    <lineage>
        <taxon>Bacteria</taxon>
        <taxon>Bacillati</taxon>
        <taxon>Actinomycetota</taxon>
        <taxon>Actinomycetes</taxon>
        <taxon>Streptosporangiales</taxon>
        <taxon>Thermomonosporaceae</taxon>
        <taxon>Actinomadura</taxon>
    </lineage>
</organism>
<dbReference type="InterPro" id="IPR017255">
    <property type="entry name" value="AcTrfase_GNAT_prd"/>
</dbReference>
<evidence type="ECO:0000259" key="2">
    <source>
        <dbReference type="PROSITE" id="PS51186"/>
    </source>
</evidence>
<dbReference type="PANTHER" id="PTHR43072:SF36">
    <property type="entry name" value="RIBOSOMAL-PROTEIN-ALANINE ACETYLTRANSFERASE"/>
    <property type="match status" value="1"/>
</dbReference>
<dbReference type="Proteomes" id="UP000529783">
    <property type="component" value="Unassembled WGS sequence"/>
</dbReference>
<evidence type="ECO:0000313" key="3">
    <source>
        <dbReference type="EMBL" id="NYD49775.1"/>
    </source>
</evidence>
<dbReference type="PROSITE" id="PS51186">
    <property type="entry name" value="GNAT"/>
    <property type="match status" value="1"/>
</dbReference>
<dbReference type="AlphaFoldDB" id="A0A7Y9EMH8"/>
<dbReference type="GO" id="GO:0016747">
    <property type="term" value="F:acyltransferase activity, transferring groups other than amino-acyl groups"/>
    <property type="evidence" value="ECO:0007669"/>
    <property type="project" value="InterPro"/>
</dbReference>
<dbReference type="InterPro" id="IPR000182">
    <property type="entry name" value="GNAT_dom"/>
</dbReference>
<name>A0A7Y9EMH8_9ACTN</name>
<gene>
    <name evidence="3" type="ORF">BJY14_005758</name>
</gene>
<evidence type="ECO:0000313" key="4">
    <source>
        <dbReference type="Proteomes" id="UP000529783"/>
    </source>
</evidence>
<accession>A0A7Y9EMH8</accession>
<dbReference type="CDD" id="cd04301">
    <property type="entry name" value="NAT_SF"/>
    <property type="match status" value="1"/>
</dbReference>
<dbReference type="InterPro" id="IPR016181">
    <property type="entry name" value="Acyl_CoA_acyltransferase"/>
</dbReference>
<dbReference type="RefSeq" id="WP_179846436.1">
    <property type="nucleotide sequence ID" value="NZ_JACCBA010000001.1"/>
</dbReference>
<proteinExistence type="predicted"/>
<dbReference type="PANTHER" id="PTHR43072">
    <property type="entry name" value="N-ACETYLTRANSFERASE"/>
    <property type="match status" value="1"/>
</dbReference>
<dbReference type="GO" id="GO:0005840">
    <property type="term" value="C:ribosome"/>
    <property type="evidence" value="ECO:0007669"/>
    <property type="project" value="UniProtKB-KW"/>
</dbReference>
<protein>
    <submittedName>
        <fullName evidence="3">Ribosomal protein S18 acetylase RimI-like enzyme</fullName>
    </submittedName>
</protein>
<reference evidence="3 4" key="1">
    <citation type="submission" date="2020-07" db="EMBL/GenBank/DDBJ databases">
        <title>Sequencing the genomes of 1000 actinobacteria strains.</title>
        <authorList>
            <person name="Klenk H.-P."/>
        </authorList>
    </citation>
    <scope>NUCLEOTIDE SEQUENCE [LARGE SCALE GENOMIC DNA]</scope>
    <source>
        <strain evidence="3 4">DSM 40398</strain>
    </source>
</reference>
<keyword evidence="3" id="KW-0689">Ribosomal protein</keyword>
<dbReference type="SUPFAM" id="SSF55729">
    <property type="entry name" value="Acyl-CoA N-acyltransferases (Nat)"/>
    <property type="match status" value="1"/>
</dbReference>
<evidence type="ECO:0000256" key="1">
    <source>
        <dbReference type="SAM" id="MobiDB-lite"/>
    </source>
</evidence>
<sequence length="182" mass="19603">MAVNQGLRIRPAEPDDYDRIVGVVDDWWGRPVTSILPRLFLDHFHRTSLVAEDGAGLAGFLIGLLSPSMPDAAYIHFVGVAPRLRGNGLARRLYHRFFDLAAAEHRTRVKAITSPQNQGSIAFHTAMGFTVTGPIPDYDGPTVDRVVFQLELTTPSAGAAQPEIRPAASVPPAAPGSPADQT</sequence>
<dbReference type="Pfam" id="PF00583">
    <property type="entry name" value="Acetyltransf_1"/>
    <property type="match status" value="1"/>
</dbReference>
<feature type="compositionally biased region" description="Low complexity" evidence="1">
    <location>
        <begin position="166"/>
        <end position="182"/>
    </location>
</feature>
<dbReference type="EMBL" id="JACCBA010000001">
    <property type="protein sequence ID" value="NYD49775.1"/>
    <property type="molecule type" value="Genomic_DNA"/>
</dbReference>
<keyword evidence="4" id="KW-1185">Reference proteome</keyword>
<keyword evidence="3" id="KW-0687">Ribonucleoprotein</keyword>
<comment type="caution">
    <text evidence="3">The sequence shown here is derived from an EMBL/GenBank/DDBJ whole genome shotgun (WGS) entry which is preliminary data.</text>
</comment>
<dbReference type="PIRSF" id="PIRSF037663">
    <property type="entry name" value="Acetyltransf_GNAT_prd"/>
    <property type="match status" value="1"/>
</dbReference>
<feature type="region of interest" description="Disordered" evidence="1">
    <location>
        <begin position="157"/>
        <end position="182"/>
    </location>
</feature>